<dbReference type="AlphaFoldDB" id="A0A7W9FR80"/>
<comment type="caution">
    <text evidence="2">The sequence shown here is derived from an EMBL/GenBank/DDBJ whole genome shotgun (WGS) entry which is preliminary data.</text>
</comment>
<sequence length="216" mass="22550">MIRVAITSLRGGAGVTALVSGMAQAAAAEGLDVTCVDADDQGLLKHHLGLASLSDDGENRSANARITLRTGQDWNVVNGADLAIFDLPRARPDLRDDVMADADAIVLVVPASASGLALAPSVKAFLSAGENRFLLINFADSRVALKTAAASYLQEQFGDRVIGQVRLDEAVDEALAALDTLSSTSPYSAAWTDIRVAFVSLLNKMNSLPVAAVMAK</sequence>
<feature type="domain" description="CobQ/CobB/MinD/ParA nucleotide binding" evidence="1">
    <location>
        <begin position="4"/>
        <end position="176"/>
    </location>
</feature>
<dbReference type="Gene3D" id="3.40.50.300">
    <property type="entry name" value="P-loop containing nucleotide triphosphate hydrolases"/>
    <property type="match status" value="2"/>
</dbReference>
<dbReference type="InterPro" id="IPR002586">
    <property type="entry name" value="CobQ/CobB/MinD/ParA_Nub-bd_dom"/>
</dbReference>
<dbReference type="Pfam" id="PF01656">
    <property type="entry name" value="CbiA"/>
    <property type="match status" value="1"/>
</dbReference>
<dbReference type="SUPFAM" id="SSF52540">
    <property type="entry name" value="P-loop containing nucleoside triphosphate hydrolases"/>
    <property type="match status" value="1"/>
</dbReference>
<accession>A0A7W9FR80</accession>
<organism evidence="2 3">
    <name type="scientific">Brevundimonas vesicularis</name>
    <name type="common">Pseudomonas vesicularis</name>
    <dbReference type="NCBI Taxonomy" id="41276"/>
    <lineage>
        <taxon>Bacteria</taxon>
        <taxon>Pseudomonadati</taxon>
        <taxon>Pseudomonadota</taxon>
        <taxon>Alphaproteobacteria</taxon>
        <taxon>Caulobacterales</taxon>
        <taxon>Caulobacteraceae</taxon>
        <taxon>Brevundimonas</taxon>
    </lineage>
</organism>
<dbReference type="Proteomes" id="UP000556201">
    <property type="component" value="Unassembled WGS sequence"/>
</dbReference>
<gene>
    <name evidence="2" type="ORF">HNP47_000002</name>
</gene>
<evidence type="ECO:0000313" key="2">
    <source>
        <dbReference type="EMBL" id="MBB5770033.1"/>
    </source>
</evidence>
<evidence type="ECO:0000259" key="1">
    <source>
        <dbReference type="Pfam" id="PF01656"/>
    </source>
</evidence>
<name>A0A7W9FR80_BREVE</name>
<proteinExistence type="predicted"/>
<dbReference type="EMBL" id="JACHLJ010000001">
    <property type="protein sequence ID" value="MBB5770033.1"/>
    <property type="molecule type" value="Genomic_DNA"/>
</dbReference>
<protein>
    <submittedName>
        <fullName evidence="2">Cellulose biosynthesis protein BcsQ</fullName>
    </submittedName>
</protein>
<evidence type="ECO:0000313" key="3">
    <source>
        <dbReference type="Proteomes" id="UP000556201"/>
    </source>
</evidence>
<dbReference type="InterPro" id="IPR027417">
    <property type="entry name" value="P-loop_NTPase"/>
</dbReference>
<reference evidence="2 3" key="1">
    <citation type="submission" date="2020-08" db="EMBL/GenBank/DDBJ databases">
        <title>Functional genomics of gut bacteria from endangered species of beetles.</title>
        <authorList>
            <person name="Carlos-Shanley C."/>
        </authorList>
    </citation>
    <scope>NUCLEOTIDE SEQUENCE [LARGE SCALE GENOMIC DNA]</scope>
    <source>
        <strain evidence="2 3">S00192</strain>
    </source>
</reference>
<dbReference type="RefSeq" id="WP_184277320.1">
    <property type="nucleotide sequence ID" value="NZ_JACHLJ010000001.1"/>
</dbReference>